<dbReference type="HAMAP" id="MF_00185">
    <property type="entry name" value="IPP_trans"/>
    <property type="match status" value="1"/>
</dbReference>
<dbReference type="NCBIfam" id="TIGR00174">
    <property type="entry name" value="miaA"/>
    <property type="match status" value="1"/>
</dbReference>
<keyword evidence="8 10" id="KW-0460">Magnesium</keyword>
<dbReference type="GO" id="GO:0006400">
    <property type="term" value="P:tRNA modification"/>
    <property type="evidence" value="ECO:0007669"/>
    <property type="project" value="TreeGrafter"/>
</dbReference>
<dbReference type="InterPro" id="IPR018022">
    <property type="entry name" value="IPT"/>
</dbReference>
<dbReference type="InterPro" id="IPR039657">
    <property type="entry name" value="Dimethylallyltransferase"/>
</dbReference>
<dbReference type="EC" id="2.5.1.75" evidence="10"/>
<dbReference type="InterPro" id="IPR027417">
    <property type="entry name" value="P-loop_NTPase"/>
</dbReference>
<sequence>MEKLIILTGPTGVGKTKISLEIARKFNCQIISADSMQIYKGLDIGTDKIVSEDNNIKHYMIDIIEADENFSVADFQLRAKKIISQLNKKNIIPLVVGGTGLYINSLVYNLDFSTTSNDPKLREKLNKEAEIHGTQYLYDKLLKLDKETALLIDSNNRNRIIRAIEIIFNGGKKDNNFRSENNEYDLIFLGLNMDRQKLYKKIDNRVDVMLEKGLVNEVEKLLDSGLSEESQSLKAIGYKEVISYLKGEISYNQMAEDIKKNSRHYAKRQLTWFRRDKRIRWFNRENEDILNQIFKFVGDRIE</sequence>
<evidence type="ECO:0000256" key="13">
    <source>
        <dbReference type="RuleBase" id="RU003785"/>
    </source>
</evidence>
<evidence type="ECO:0000256" key="2">
    <source>
        <dbReference type="ARBA" id="ARBA00003213"/>
    </source>
</evidence>
<evidence type="ECO:0000256" key="11">
    <source>
        <dbReference type="RuleBase" id="RU003783"/>
    </source>
</evidence>
<dbReference type="GO" id="GO:0005524">
    <property type="term" value="F:ATP binding"/>
    <property type="evidence" value="ECO:0007669"/>
    <property type="project" value="UniProtKB-UniRule"/>
</dbReference>
<comment type="cofactor">
    <cofactor evidence="1 10">
        <name>Mg(2+)</name>
        <dbReference type="ChEBI" id="CHEBI:18420"/>
    </cofactor>
</comment>
<keyword evidence="5 10" id="KW-0819">tRNA processing</keyword>
<dbReference type="SUPFAM" id="SSF52540">
    <property type="entry name" value="P-loop containing nucleoside triphosphate hydrolases"/>
    <property type="match status" value="1"/>
</dbReference>
<dbReference type="Gene3D" id="1.10.20.140">
    <property type="match status" value="1"/>
</dbReference>
<evidence type="ECO:0000256" key="4">
    <source>
        <dbReference type="ARBA" id="ARBA00022679"/>
    </source>
</evidence>
<reference evidence="14 15" key="1">
    <citation type="submission" date="2018-06" db="EMBL/GenBank/DDBJ databases">
        <authorList>
            <consortium name="Pathogen Informatics"/>
            <person name="Doyle S."/>
        </authorList>
    </citation>
    <scope>NUCLEOTIDE SEQUENCE [LARGE SCALE GENOMIC DNA]</scope>
    <source>
        <strain evidence="14 15">NCTC13149</strain>
    </source>
</reference>
<name>A0A379C624_9FIRM</name>
<accession>A0A379C624</accession>
<evidence type="ECO:0000313" key="14">
    <source>
        <dbReference type="EMBL" id="SUB57145.1"/>
    </source>
</evidence>
<evidence type="ECO:0000256" key="12">
    <source>
        <dbReference type="RuleBase" id="RU003784"/>
    </source>
</evidence>
<comment type="similarity">
    <text evidence="3 10 13">Belongs to the IPP transferase family.</text>
</comment>
<evidence type="ECO:0000313" key="15">
    <source>
        <dbReference type="Proteomes" id="UP000255517"/>
    </source>
</evidence>
<protein>
    <recommendedName>
        <fullName evidence="10">tRNA dimethylallyltransferase</fullName>
        <ecNumber evidence="10">2.5.1.75</ecNumber>
    </recommendedName>
    <alternativeName>
        <fullName evidence="10">Dimethylallyl diphosphate:tRNA dimethylallyltransferase</fullName>
        <shortName evidence="10">DMAPP:tRNA dimethylallyltransferase</shortName>
        <shortName evidence="10">DMATase</shortName>
    </alternativeName>
    <alternativeName>
        <fullName evidence="10">Isopentenyl-diphosphate:tRNA isopentenyltransferase</fullName>
        <shortName evidence="10">IPP transferase</shortName>
        <shortName evidence="10">IPPT</shortName>
        <shortName evidence="10">IPTase</shortName>
    </alternativeName>
</protein>
<dbReference type="STRING" id="1122949.GCA_000378725_00703"/>
<dbReference type="Gene3D" id="3.40.50.300">
    <property type="entry name" value="P-loop containing nucleotide triphosphate hydrolases"/>
    <property type="match status" value="1"/>
</dbReference>
<comment type="subunit">
    <text evidence="10">Monomer.</text>
</comment>
<dbReference type="RefSeq" id="WP_019034582.1">
    <property type="nucleotide sequence ID" value="NZ_UGSZ01000001.1"/>
</dbReference>
<keyword evidence="6 10" id="KW-0547">Nucleotide-binding</keyword>
<dbReference type="AlphaFoldDB" id="A0A379C624"/>
<comment type="caution">
    <text evidence="10">Lacks conserved residue(s) required for the propagation of feature annotation.</text>
</comment>
<comment type="catalytic activity">
    <reaction evidence="9 10 11">
        <text>adenosine(37) in tRNA + dimethylallyl diphosphate = N(6)-dimethylallyladenosine(37) in tRNA + diphosphate</text>
        <dbReference type="Rhea" id="RHEA:26482"/>
        <dbReference type="Rhea" id="RHEA-COMP:10162"/>
        <dbReference type="Rhea" id="RHEA-COMP:10375"/>
        <dbReference type="ChEBI" id="CHEBI:33019"/>
        <dbReference type="ChEBI" id="CHEBI:57623"/>
        <dbReference type="ChEBI" id="CHEBI:74411"/>
        <dbReference type="ChEBI" id="CHEBI:74415"/>
        <dbReference type="EC" id="2.5.1.75"/>
    </reaction>
</comment>
<evidence type="ECO:0000256" key="3">
    <source>
        <dbReference type="ARBA" id="ARBA00005842"/>
    </source>
</evidence>
<evidence type="ECO:0000256" key="6">
    <source>
        <dbReference type="ARBA" id="ARBA00022741"/>
    </source>
</evidence>
<evidence type="ECO:0000256" key="10">
    <source>
        <dbReference type="HAMAP-Rule" id="MF_00185"/>
    </source>
</evidence>
<dbReference type="EMBL" id="UGSZ01000001">
    <property type="protein sequence ID" value="SUB57145.1"/>
    <property type="molecule type" value="Genomic_DNA"/>
</dbReference>
<feature type="site" description="Interaction with substrate tRNA" evidence="10">
    <location>
        <position position="99"/>
    </location>
</feature>
<evidence type="ECO:0000256" key="7">
    <source>
        <dbReference type="ARBA" id="ARBA00022840"/>
    </source>
</evidence>
<evidence type="ECO:0000256" key="5">
    <source>
        <dbReference type="ARBA" id="ARBA00022694"/>
    </source>
</evidence>
<evidence type="ECO:0000256" key="1">
    <source>
        <dbReference type="ARBA" id="ARBA00001946"/>
    </source>
</evidence>
<organism evidence="14 15">
    <name type="scientific">Peptoniphilus lacrimalis</name>
    <dbReference type="NCBI Taxonomy" id="33031"/>
    <lineage>
        <taxon>Bacteria</taxon>
        <taxon>Bacillati</taxon>
        <taxon>Bacillota</taxon>
        <taxon>Tissierellia</taxon>
        <taxon>Tissierellales</taxon>
        <taxon>Peptoniphilaceae</taxon>
        <taxon>Peptoniphilus</taxon>
    </lineage>
</organism>
<dbReference type="GO" id="GO:0052381">
    <property type="term" value="F:tRNA dimethylallyltransferase activity"/>
    <property type="evidence" value="ECO:0007669"/>
    <property type="project" value="UniProtKB-UniRule"/>
</dbReference>
<dbReference type="OrthoDB" id="9776390at2"/>
<evidence type="ECO:0000256" key="8">
    <source>
        <dbReference type="ARBA" id="ARBA00022842"/>
    </source>
</evidence>
<feature type="binding site" evidence="10">
    <location>
        <begin position="9"/>
        <end position="16"/>
    </location>
    <ligand>
        <name>ATP</name>
        <dbReference type="ChEBI" id="CHEBI:30616"/>
    </ligand>
</feature>
<dbReference type="Pfam" id="PF01715">
    <property type="entry name" value="IPPT"/>
    <property type="match status" value="1"/>
</dbReference>
<gene>
    <name evidence="10 14" type="primary">miaA</name>
    <name evidence="14" type="ORF">NCTC13149_00961</name>
</gene>
<feature type="site" description="Interaction with substrate tRNA" evidence="10">
    <location>
        <position position="122"/>
    </location>
</feature>
<keyword evidence="4 10" id="KW-0808">Transferase</keyword>
<dbReference type="PANTHER" id="PTHR11088">
    <property type="entry name" value="TRNA DIMETHYLALLYLTRANSFERASE"/>
    <property type="match status" value="1"/>
</dbReference>
<comment type="function">
    <text evidence="2 10 12">Catalyzes the transfer of a dimethylallyl group onto the adenine at position 37 in tRNAs that read codons beginning with uridine, leading to the formation of N6-(dimethylallyl)adenosine (i(6)A).</text>
</comment>
<dbReference type="Proteomes" id="UP000255517">
    <property type="component" value="Unassembled WGS sequence"/>
</dbReference>
<proteinExistence type="inferred from homology"/>
<feature type="region of interest" description="Interaction with substrate tRNA" evidence="10">
    <location>
        <begin position="34"/>
        <end position="37"/>
    </location>
</feature>
<feature type="binding site" evidence="10">
    <location>
        <begin position="11"/>
        <end position="16"/>
    </location>
    <ligand>
        <name>substrate</name>
    </ligand>
</feature>
<keyword evidence="7 10" id="KW-0067">ATP-binding</keyword>
<dbReference type="PANTHER" id="PTHR11088:SF60">
    <property type="entry name" value="TRNA DIMETHYLALLYLTRANSFERASE"/>
    <property type="match status" value="1"/>
</dbReference>
<evidence type="ECO:0000256" key="9">
    <source>
        <dbReference type="ARBA" id="ARBA00049563"/>
    </source>
</evidence>